<feature type="transmembrane region" description="Helical" evidence="6">
    <location>
        <begin position="45"/>
        <end position="63"/>
    </location>
</feature>
<proteinExistence type="inferred from homology"/>
<organism evidence="7 8">
    <name type="scientific">Sphagnum jensenii</name>
    <dbReference type="NCBI Taxonomy" id="128206"/>
    <lineage>
        <taxon>Eukaryota</taxon>
        <taxon>Viridiplantae</taxon>
        <taxon>Streptophyta</taxon>
        <taxon>Embryophyta</taxon>
        <taxon>Bryophyta</taxon>
        <taxon>Sphagnophytina</taxon>
        <taxon>Sphagnopsida</taxon>
        <taxon>Sphagnales</taxon>
        <taxon>Sphagnaceae</taxon>
        <taxon>Sphagnum</taxon>
    </lineage>
</organism>
<accession>A0ABP1BFI0</accession>
<evidence type="ECO:0000256" key="4">
    <source>
        <dbReference type="ARBA" id="ARBA00022989"/>
    </source>
</evidence>
<feature type="transmembrane region" description="Helical" evidence="6">
    <location>
        <begin position="192"/>
        <end position="214"/>
    </location>
</feature>
<dbReference type="Proteomes" id="UP001497522">
    <property type="component" value="Chromosome 4"/>
</dbReference>
<evidence type="ECO:0000256" key="6">
    <source>
        <dbReference type="SAM" id="Phobius"/>
    </source>
</evidence>
<name>A0ABP1BFI0_9BRYO</name>
<evidence type="ECO:0008006" key="9">
    <source>
        <dbReference type="Google" id="ProtNLM"/>
    </source>
</evidence>
<comment type="subcellular location">
    <subcellularLocation>
        <location evidence="1">Membrane</location>
        <topology evidence="1">Multi-pass membrane protein</topology>
    </subcellularLocation>
</comment>
<dbReference type="EMBL" id="OZ023705">
    <property type="protein sequence ID" value="CAK9874162.1"/>
    <property type="molecule type" value="Genomic_DNA"/>
</dbReference>
<dbReference type="PANTHER" id="PTHR15876:SF8">
    <property type="entry name" value="TRANSMEMBRANE PROTEIN ADIPOCYTE-ASSOCIATED 1"/>
    <property type="match status" value="1"/>
</dbReference>
<comment type="similarity">
    <text evidence="2">Belongs to the UPF0359 family.</text>
</comment>
<evidence type="ECO:0000313" key="7">
    <source>
        <dbReference type="EMBL" id="CAK9874162.1"/>
    </source>
</evidence>
<feature type="transmembrane region" description="Helical" evidence="6">
    <location>
        <begin position="84"/>
        <end position="101"/>
    </location>
</feature>
<dbReference type="PANTHER" id="PTHR15876">
    <property type="entry name" value="TRANSMEMBRANE PROTEIN ADIPOCYTE-ASSOCIATED 1"/>
    <property type="match status" value="1"/>
</dbReference>
<dbReference type="Pfam" id="PF10160">
    <property type="entry name" value="Tmemb_40"/>
    <property type="match status" value="1"/>
</dbReference>
<protein>
    <recommendedName>
        <fullName evidence="9">Transmembrane protein adipocyte-associated 1</fullName>
    </recommendedName>
</protein>
<keyword evidence="3 6" id="KW-0812">Transmembrane</keyword>
<gene>
    <name evidence="7" type="ORF">CSSPJE1EN2_LOCUS16603</name>
</gene>
<evidence type="ECO:0000256" key="3">
    <source>
        <dbReference type="ARBA" id="ARBA00022692"/>
    </source>
</evidence>
<dbReference type="InterPro" id="IPR018781">
    <property type="entry name" value="TPRA1/CAND2/CAND8"/>
</dbReference>
<evidence type="ECO:0000256" key="2">
    <source>
        <dbReference type="ARBA" id="ARBA00010125"/>
    </source>
</evidence>
<keyword evidence="8" id="KW-1185">Reference proteome</keyword>
<evidence type="ECO:0000313" key="8">
    <source>
        <dbReference type="Proteomes" id="UP001497522"/>
    </source>
</evidence>
<keyword evidence="5 6" id="KW-0472">Membrane</keyword>
<evidence type="ECO:0000256" key="5">
    <source>
        <dbReference type="ARBA" id="ARBA00023136"/>
    </source>
</evidence>
<feature type="transmembrane region" description="Helical" evidence="6">
    <location>
        <begin position="226"/>
        <end position="251"/>
    </location>
</feature>
<keyword evidence="4 6" id="KW-1133">Transmembrane helix</keyword>
<feature type="transmembrane region" description="Helical" evidence="6">
    <location>
        <begin position="121"/>
        <end position="142"/>
    </location>
</feature>
<feature type="transmembrane region" description="Helical" evidence="6">
    <location>
        <begin position="154"/>
        <end position="180"/>
    </location>
</feature>
<feature type="transmembrane region" description="Helical" evidence="6">
    <location>
        <begin position="263"/>
        <end position="282"/>
    </location>
</feature>
<evidence type="ECO:0000256" key="1">
    <source>
        <dbReference type="ARBA" id="ARBA00004141"/>
    </source>
</evidence>
<sequence length="308" mass="35406">MEIETMVLAPAPAPAPGVFPDQPARDAPMCLRMMKPSGTQGFREVLYDLVLALPALLFLLFLLTRLRSSVRKLMQSRSHIMTTYYTFLWVICILNICWTLLKMQQTRGPDQETAWNVMSLVTRFGMVLLEVSVVVFLSQGYLISGWDALLRTLLFSGLFAAVDALLNAVYIFGLSIPLFITQDDAGDWNKWGFWMMHNLFFTAVYFVILILPYTRWRDRLPARPAFYHYVLILFILNGLEAFGSTLLGFGADFGYCVYGLSAFFYYALYPPLLYATFLADFLREEDLQMEDAYYSEMKDAGYFDADWE</sequence>
<reference evidence="7" key="1">
    <citation type="submission" date="2024-03" db="EMBL/GenBank/DDBJ databases">
        <authorList>
            <consortium name="ELIXIR-Norway"/>
            <consortium name="Elixir Norway"/>
        </authorList>
    </citation>
    <scope>NUCLEOTIDE SEQUENCE</scope>
</reference>